<gene>
    <name evidence="1" type="ORF">PBR20603_01513</name>
</gene>
<dbReference type="Proteomes" id="UP000382040">
    <property type="component" value="Unassembled WGS sequence"/>
</dbReference>
<reference evidence="1 2" key="1">
    <citation type="submission" date="2019-08" db="EMBL/GenBank/DDBJ databases">
        <authorList>
            <person name="Peeters C."/>
        </authorList>
    </citation>
    <scope>NUCLEOTIDE SEQUENCE [LARGE SCALE GENOMIC DNA]</scope>
    <source>
        <strain evidence="1 2">LMG 20603</strain>
    </source>
</reference>
<dbReference type="AlphaFoldDB" id="A0A5E5BQJ2"/>
<sequence>MLSQEQLLEAIGTLRRVGAELHFNCPHPSGWNTMIVSDEDLVAYALGQLHLPSKLTGLTPTEFASWMESGGYVQCCATTRHGRRCRKFVTHNRFDAPLAWKALADTHPYCATHGG</sequence>
<dbReference type="EMBL" id="CABPST010000002">
    <property type="protein sequence ID" value="VVE87577.1"/>
    <property type="molecule type" value="Genomic_DNA"/>
</dbReference>
<evidence type="ECO:0000313" key="1">
    <source>
        <dbReference type="EMBL" id="VVE87577.1"/>
    </source>
</evidence>
<proteinExistence type="predicted"/>
<keyword evidence="2" id="KW-1185">Reference proteome</keyword>
<accession>A0A5E5BQJ2</accession>
<dbReference type="RefSeq" id="WP_150558886.1">
    <property type="nucleotide sequence ID" value="NZ_CABPST010000002.1"/>
</dbReference>
<protein>
    <submittedName>
        <fullName evidence="1">Uncharacterized protein</fullName>
    </submittedName>
</protein>
<organism evidence="1 2">
    <name type="scientific">Pandoraea bronchicola</name>
    <dbReference type="NCBI Taxonomy" id="2508287"/>
    <lineage>
        <taxon>Bacteria</taxon>
        <taxon>Pseudomonadati</taxon>
        <taxon>Pseudomonadota</taxon>
        <taxon>Betaproteobacteria</taxon>
        <taxon>Burkholderiales</taxon>
        <taxon>Burkholderiaceae</taxon>
        <taxon>Pandoraea</taxon>
    </lineage>
</organism>
<name>A0A5E5BQJ2_9BURK</name>
<dbReference type="OrthoDB" id="9130756at2"/>
<evidence type="ECO:0000313" key="2">
    <source>
        <dbReference type="Proteomes" id="UP000382040"/>
    </source>
</evidence>